<dbReference type="GO" id="GO:0015889">
    <property type="term" value="P:cobalamin transport"/>
    <property type="evidence" value="ECO:0007669"/>
    <property type="project" value="TreeGrafter"/>
</dbReference>
<dbReference type="RefSeq" id="WP_085750348.1">
    <property type="nucleotide sequence ID" value="NZ_BSPR01000016.1"/>
</dbReference>
<keyword evidence="7" id="KW-0406">Ion transport</keyword>
<dbReference type="PROSITE" id="PS52016">
    <property type="entry name" value="TONB_DEPENDENT_REC_3"/>
    <property type="match status" value="1"/>
</dbReference>
<protein>
    <submittedName>
        <fullName evidence="14">Uncharacterized protein</fullName>
    </submittedName>
</protein>
<evidence type="ECO:0000256" key="13">
    <source>
        <dbReference type="RuleBase" id="RU003357"/>
    </source>
</evidence>
<dbReference type="SUPFAM" id="SSF56935">
    <property type="entry name" value="Porins"/>
    <property type="match status" value="1"/>
</dbReference>
<evidence type="ECO:0000256" key="7">
    <source>
        <dbReference type="ARBA" id="ARBA00023065"/>
    </source>
</evidence>
<evidence type="ECO:0000256" key="2">
    <source>
        <dbReference type="ARBA" id="ARBA00009810"/>
    </source>
</evidence>
<dbReference type="EMBL" id="CP015118">
    <property type="protein sequence ID" value="ARN20080.1"/>
    <property type="molecule type" value="Genomic_DNA"/>
</dbReference>
<keyword evidence="3 12" id="KW-0813">Transport</keyword>
<comment type="similarity">
    <text evidence="2 12 13">Belongs to the TonB-dependent receptor family.</text>
</comment>
<dbReference type="Gene3D" id="2.170.130.10">
    <property type="entry name" value="TonB-dependent receptor, plug domain"/>
    <property type="match status" value="1"/>
</dbReference>
<comment type="subcellular location">
    <subcellularLocation>
        <location evidence="1 12">Cell outer membrane</location>
        <topology evidence="1 12">Multi-pass membrane protein</topology>
    </subcellularLocation>
</comment>
<dbReference type="Gene3D" id="2.40.170.20">
    <property type="entry name" value="TonB-dependent receptor, beta-barrel domain"/>
    <property type="match status" value="1"/>
</dbReference>
<evidence type="ECO:0000256" key="10">
    <source>
        <dbReference type="ARBA" id="ARBA00023170"/>
    </source>
</evidence>
<dbReference type="Pfam" id="PF00593">
    <property type="entry name" value="TonB_dep_Rec_b-barrel"/>
    <property type="match status" value="1"/>
</dbReference>
<dbReference type="InterPro" id="IPR039426">
    <property type="entry name" value="TonB-dep_rcpt-like"/>
</dbReference>
<evidence type="ECO:0000256" key="3">
    <source>
        <dbReference type="ARBA" id="ARBA00022448"/>
    </source>
</evidence>
<keyword evidence="6" id="KW-0732">Signal</keyword>
<keyword evidence="9 12" id="KW-0472">Membrane</keyword>
<evidence type="ECO:0000313" key="14">
    <source>
        <dbReference type="EMBL" id="ARN20080.1"/>
    </source>
</evidence>
<accession>A0A1W6L7D1</accession>
<dbReference type="OrthoDB" id="183532at2"/>
<evidence type="ECO:0000256" key="5">
    <source>
        <dbReference type="ARBA" id="ARBA00022692"/>
    </source>
</evidence>
<evidence type="ECO:0000256" key="9">
    <source>
        <dbReference type="ARBA" id="ARBA00023136"/>
    </source>
</evidence>
<sequence>MKKKIWRDARLCPSVLALACSAVSAQGTPATLNPVVVTATRSAVPLRDVLADVTVIERDVIERHAGNALGDLLGSMPGFQMGRSGGPAGTTSLFVRGGDQRFTAVLVDGVRVDTQTTGGASWEAIPLGQIERIEILRGPASAVYGSDAMSGVVQIFTRKGEPGTRFDVGMGGGSFGTFKSDAGVSGQWGTFDYALSGLSERSTGFNAKTNGNPDRDGYESRGGTGRLGWNVVEGHRVEVSAMRSHVESQYDGNLNVDDRSTRDLDTVRALWSAQWTKAWTSTVSAGQSKDRYETQPLFPYLTETQVRTATWQNDVRLGDHTINATLERREDELQNNGLDGSSTRERDQDAVALGYGWRSGIWAVQANARHDRNDDFGSVNTGTLAVGVDVARGWRVQSSVGNGFRAPTLYQQYAAEFGNATLKPERSLSNIDLALRHQAGRFDSSLTLYRNRITDLIVFAAPDPALCSYSFGCYDNVDGTSVLKGATFTTAWNGDDVRVSGSADFLSARNPSGRDLARRSRRHGSLKIEKDLGDTTVGGELLSYSKRYDRDTSPLVLGGYTILNVDLTHKLNAEWRLVARVDNFFDKAYQTAATYNTGPMTVFFGARWSPKF</sequence>
<evidence type="ECO:0000256" key="6">
    <source>
        <dbReference type="ARBA" id="ARBA00022729"/>
    </source>
</evidence>
<evidence type="ECO:0000256" key="12">
    <source>
        <dbReference type="PROSITE-ProRule" id="PRU01360"/>
    </source>
</evidence>
<keyword evidence="8 13" id="KW-0798">TonB box</keyword>
<dbReference type="InterPro" id="IPR037066">
    <property type="entry name" value="Plug_dom_sf"/>
</dbReference>
<keyword evidence="15" id="KW-1185">Reference proteome</keyword>
<organism evidence="14 15">
    <name type="scientific">Piscinibacter gummiphilus</name>
    <dbReference type="NCBI Taxonomy" id="946333"/>
    <lineage>
        <taxon>Bacteria</taxon>
        <taxon>Pseudomonadati</taxon>
        <taxon>Pseudomonadota</taxon>
        <taxon>Betaproteobacteria</taxon>
        <taxon>Burkholderiales</taxon>
        <taxon>Sphaerotilaceae</taxon>
        <taxon>Piscinibacter</taxon>
    </lineage>
</organism>
<keyword evidence="10" id="KW-0675">Receptor</keyword>
<evidence type="ECO:0000256" key="1">
    <source>
        <dbReference type="ARBA" id="ARBA00004571"/>
    </source>
</evidence>
<dbReference type="KEGG" id="rgu:A4W93_09240"/>
<dbReference type="AlphaFoldDB" id="A0A1W6L7D1"/>
<dbReference type="InterPro" id="IPR000531">
    <property type="entry name" value="Beta-barrel_TonB"/>
</dbReference>
<dbReference type="STRING" id="946333.A4W93_09240"/>
<dbReference type="GO" id="GO:0009279">
    <property type="term" value="C:cell outer membrane"/>
    <property type="evidence" value="ECO:0007669"/>
    <property type="project" value="UniProtKB-SubCell"/>
</dbReference>
<proteinExistence type="inferred from homology"/>
<reference evidence="14 15" key="1">
    <citation type="submission" date="2016-04" db="EMBL/GenBank/DDBJ databases">
        <title>Complete genome sequence of natural rubber-degrading, novel Gram-negative bacterium, Rhizobacter gummiphilus strain NS21.</title>
        <authorList>
            <person name="Tabata M."/>
            <person name="Kasai D."/>
            <person name="Fukuda M."/>
        </authorList>
    </citation>
    <scope>NUCLEOTIDE SEQUENCE [LARGE SCALE GENOMIC DNA]</scope>
    <source>
        <strain evidence="14 15">NS21</strain>
    </source>
</reference>
<evidence type="ECO:0000256" key="4">
    <source>
        <dbReference type="ARBA" id="ARBA00022452"/>
    </source>
</evidence>
<keyword evidence="4 12" id="KW-1134">Transmembrane beta strand</keyword>
<name>A0A1W6L7D1_9BURK</name>
<evidence type="ECO:0000313" key="15">
    <source>
        <dbReference type="Proteomes" id="UP000193427"/>
    </source>
</evidence>
<keyword evidence="5 12" id="KW-0812">Transmembrane</keyword>
<dbReference type="PANTHER" id="PTHR30069:SF53">
    <property type="entry name" value="COLICIN I RECEPTOR-RELATED"/>
    <property type="match status" value="1"/>
</dbReference>
<dbReference type="InterPro" id="IPR036942">
    <property type="entry name" value="Beta-barrel_TonB_sf"/>
</dbReference>
<dbReference type="Proteomes" id="UP000193427">
    <property type="component" value="Chromosome"/>
</dbReference>
<dbReference type="InterPro" id="IPR012910">
    <property type="entry name" value="Plug_dom"/>
</dbReference>
<evidence type="ECO:0000256" key="8">
    <source>
        <dbReference type="ARBA" id="ARBA00023077"/>
    </source>
</evidence>
<evidence type="ECO:0000256" key="11">
    <source>
        <dbReference type="ARBA" id="ARBA00023237"/>
    </source>
</evidence>
<gene>
    <name evidence="14" type="ORF">A4W93_09240</name>
</gene>
<keyword evidence="11 12" id="KW-0998">Cell outer membrane</keyword>
<dbReference type="Pfam" id="PF07715">
    <property type="entry name" value="Plug"/>
    <property type="match status" value="1"/>
</dbReference>
<dbReference type="PANTHER" id="PTHR30069">
    <property type="entry name" value="TONB-DEPENDENT OUTER MEMBRANE RECEPTOR"/>
    <property type="match status" value="1"/>
</dbReference>
<dbReference type="GO" id="GO:0006811">
    <property type="term" value="P:monoatomic ion transport"/>
    <property type="evidence" value="ECO:0007669"/>
    <property type="project" value="UniProtKB-KW"/>
</dbReference>